<keyword evidence="3" id="KW-0347">Helicase</keyword>
<dbReference type="GO" id="GO:0005829">
    <property type="term" value="C:cytosol"/>
    <property type="evidence" value="ECO:0007669"/>
    <property type="project" value="TreeGrafter"/>
</dbReference>
<dbReference type="Gene3D" id="3.40.50.300">
    <property type="entry name" value="P-loop containing nucleotide triphosphate hydrolases"/>
    <property type="match status" value="1"/>
</dbReference>
<name>X1S913_9ZZZZ</name>
<dbReference type="Pfam" id="PF00580">
    <property type="entry name" value="UvrD-helicase"/>
    <property type="match status" value="1"/>
</dbReference>
<organism evidence="6">
    <name type="scientific">marine sediment metagenome</name>
    <dbReference type="NCBI Taxonomy" id="412755"/>
    <lineage>
        <taxon>unclassified sequences</taxon>
        <taxon>metagenomes</taxon>
        <taxon>ecological metagenomes</taxon>
    </lineage>
</organism>
<evidence type="ECO:0000313" key="6">
    <source>
        <dbReference type="EMBL" id="GAI71920.1"/>
    </source>
</evidence>
<keyword evidence="4" id="KW-0067">ATP-binding</keyword>
<sequence>CYYIKMINRQKFDTIGVKKINFESDLNEEQLAVVNNLNGNMLILAGAGSGKTRTLTYSVAKLIESGVDPHQIMLVTFTKKK</sequence>
<evidence type="ECO:0000256" key="3">
    <source>
        <dbReference type="ARBA" id="ARBA00022806"/>
    </source>
</evidence>
<dbReference type="AlphaFoldDB" id="X1S913"/>
<protein>
    <recommendedName>
        <fullName evidence="5">UvrD-like helicase ATP-binding domain-containing protein</fullName>
    </recommendedName>
</protein>
<evidence type="ECO:0000256" key="2">
    <source>
        <dbReference type="ARBA" id="ARBA00022801"/>
    </source>
</evidence>
<proteinExistence type="predicted"/>
<dbReference type="InterPro" id="IPR000212">
    <property type="entry name" value="DNA_helicase_UvrD/REP"/>
</dbReference>
<feature type="non-terminal residue" evidence="6">
    <location>
        <position position="1"/>
    </location>
</feature>
<dbReference type="InterPro" id="IPR014016">
    <property type="entry name" value="UvrD-like_ATP-bd"/>
</dbReference>
<evidence type="ECO:0000256" key="4">
    <source>
        <dbReference type="ARBA" id="ARBA00022840"/>
    </source>
</evidence>
<evidence type="ECO:0000256" key="1">
    <source>
        <dbReference type="ARBA" id="ARBA00022741"/>
    </source>
</evidence>
<evidence type="ECO:0000259" key="5">
    <source>
        <dbReference type="Pfam" id="PF00580"/>
    </source>
</evidence>
<feature type="domain" description="UvrD-like helicase ATP-binding" evidence="5">
    <location>
        <begin position="26"/>
        <end position="80"/>
    </location>
</feature>
<dbReference type="GO" id="GO:0005524">
    <property type="term" value="F:ATP binding"/>
    <property type="evidence" value="ECO:0007669"/>
    <property type="project" value="UniProtKB-KW"/>
</dbReference>
<dbReference type="InterPro" id="IPR027417">
    <property type="entry name" value="P-loop_NTPase"/>
</dbReference>
<dbReference type="GO" id="GO:0043138">
    <property type="term" value="F:3'-5' DNA helicase activity"/>
    <property type="evidence" value="ECO:0007669"/>
    <property type="project" value="TreeGrafter"/>
</dbReference>
<dbReference type="GO" id="GO:0000725">
    <property type="term" value="P:recombinational repair"/>
    <property type="evidence" value="ECO:0007669"/>
    <property type="project" value="TreeGrafter"/>
</dbReference>
<dbReference type="SUPFAM" id="SSF52540">
    <property type="entry name" value="P-loop containing nucleoside triphosphate hydrolases"/>
    <property type="match status" value="1"/>
</dbReference>
<gene>
    <name evidence="6" type="ORF">S12H4_07018</name>
</gene>
<dbReference type="PANTHER" id="PTHR11070">
    <property type="entry name" value="UVRD / RECB / PCRA DNA HELICASE FAMILY MEMBER"/>
    <property type="match status" value="1"/>
</dbReference>
<keyword evidence="1" id="KW-0547">Nucleotide-binding</keyword>
<dbReference type="GO" id="GO:0003677">
    <property type="term" value="F:DNA binding"/>
    <property type="evidence" value="ECO:0007669"/>
    <property type="project" value="InterPro"/>
</dbReference>
<keyword evidence="2" id="KW-0378">Hydrolase</keyword>
<comment type="caution">
    <text evidence="6">The sequence shown here is derived from an EMBL/GenBank/DDBJ whole genome shotgun (WGS) entry which is preliminary data.</text>
</comment>
<accession>X1S913</accession>
<dbReference type="EMBL" id="BARW01002539">
    <property type="protein sequence ID" value="GAI71920.1"/>
    <property type="molecule type" value="Genomic_DNA"/>
</dbReference>
<dbReference type="GO" id="GO:0016787">
    <property type="term" value="F:hydrolase activity"/>
    <property type="evidence" value="ECO:0007669"/>
    <property type="project" value="UniProtKB-KW"/>
</dbReference>
<reference evidence="6" key="1">
    <citation type="journal article" date="2014" name="Front. Microbiol.">
        <title>High frequency of phylogenetically diverse reductive dehalogenase-homologous genes in deep subseafloor sedimentary metagenomes.</title>
        <authorList>
            <person name="Kawai M."/>
            <person name="Futagami T."/>
            <person name="Toyoda A."/>
            <person name="Takaki Y."/>
            <person name="Nishi S."/>
            <person name="Hori S."/>
            <person name="Arai W."/>
            <person name="Tsubouchi T."/>
            <person name="Morono Y."/>
            <person name="Uchiyama I."/>
            <person name="Ito T."/>
            <person name="Fujiyama A."/>
            <person name="Inagaki F."/>
            <person name="Takami H."/>
        </authorList>
    </citation>
    <scope>NUCLEOTIDE SEQUENCE</scope>
    <source>
        <strain evidence="6">Expedition CK06-06</strain>
    </source>
</reference>
<dbReference type="PANTHER" id="PTHR11070:SF2">
    <property type="entry name" value="ATP-DEPENDENT DNA HELICASE SRS2"/>
    <property type="match status" value="1"/>
</dbReference>